<dbReference type="SUPFAM" id="SSF46689">
    <property type="entry name" value="Homeodomain-like"/>
    <property type="match status" value="2"/>
</dbReference>
<dbReference type="Pfam" id="PF08448">
    <property type="entry name" value="PAS_4"/>
    <property type="match status" value="1"/>
</dbReference>
<dbReference type="CDD" id="cd00130">
    <property type="entry name" value="PAS"/>
    <property type="match status" value="1"/>
</dbReference>
<dbReference type="RefSeq" id="WP_146572072.1">
    <property type="nucleotide sequence ID" value="NZ_CP042306.1"/>
</dbReference>
<dbReference type="InterPro" id="IPR000014">
    <property type="entry name" value="PAS"/>
</dbReference>
<dbReference type="PANTHER" id="PTHR46796:SF13">
    <property type="entry name" value="HTH-TYPE TRANSCRIPTIONAL ACTIVATOR RHAS"/>
    <property type="match status" value="1"/>
</dbReference>
<dbReference type="AlphaFoldDB" id="A0A5B8LJ76"/>
<dbReference type="InterPro" id="IPR009057">
    <property type="entry name" value="Homeodomain-like_sf"/>
</dbReference>
<dbReference type="OrthoDB" id="9802263at2"/>
<dbReference type="InterPro" id="IPR035965">
    <property type="entry name" value="PAS-like_dom_sf"/>
</dbReference>
<dbReference type="SUPFAM" id="SSF55785">
    <property type="entry name" value="PYP-like sensor domain (PAS domain)"/>
    <property type="match status" value="1"/>
</dbReference>
<dbReference type="InterPro" id="IPR050204">
    <property type="entry name" value="AraC_XylS_family_regulators"/>
</dbReference>
<sequence length="239" mass="27042">MMPPSATSLALLDQVFGRLANCPCFVKDRDLRYVLANQAMLDMCGLRHRRELIGHTPHDIYPPAHAARFEAEERRVLAGEAITDWFELIEPSRQAPTWLLLGEFPLIDEAGEIVGVVGVSRFLRQAFASQRGYDGFAMALQHMREHFDKPLDCGTLAKRAGVSVSRFEREFARLLNTSPRTYQQRIRIDEARRLLAGDATIVEIANACGFADHSSFSRRFKLVTGETPSEYRAHLVARR</sequence>
<evidence type="ECO:0000256" key="3">
    <source>
        <dbReference type="ARBA" id="ARBA00023163"/>
    </source>
</evidence>
<organism evidence="5 6">
    <name type="scientific">Sphingomonas panacisoli</name>
    <dbReference type="NCBI Taxonomy" id="1813879"/>
    <lineage>
        <taxon>Bacteria</taxon>
        <taxon>Pseudomonadati</taxon>
        <taxon>Pseudomonadota</taxon>
        <taxon>Alphaproteobacteria</taxon>
        <taxon>Sphingomonadales</taxon>
        <taxon>Sphingomonadaceae</taxon>
        <taxon>Sphingomonas</taxon>
    </lineage>
</organism>
<reference evidence="5 6" key="1">
    <citation type="submission" date="2019-07" db="EMBL/GenBank/DDBJ databases">
        <title>Full genome sequence of Sphingomonas sp. 4R-6-7(HKS19).</title>
        <authorList>
            <person name="Im W.-T."/>
        </authorList>
    </citation>
    <scope>NUCLEOTIDE SEQUENCE [LARGE SCALE GENOMIC DNA]</scope>
    <source>
        <strain evidence="5 6">HKS19</strain>
    </source>
</reference>
<keyword evidence="1" id="KW-0805">Transcription regulation</keyword>
<dbReference type="PRINTS" id="PR00032">
    <property type="entry name" value="HTHARAC"/>
</dbReference>
<dbReference type="Proteomes" id="UP000315673">
    <property type="component" value="Chromosome"/>
</dbReference>
<evidence type="ECO:0000259" key="4">
    <source>
        <dbReference type="PROSITE" id="PS01124"/>
    </source>
</evidence>
<evidence type="ECO:0000313" key="5">
    <source>
        <dbReference type="EMBL" id="QDZ08006.1"/>
    </source>
</evidence>
<dbReference type="PROSITE" id="PS00041">
    <property type="entry name" value="HTH_ARAC_FAMILY_1"/>
    <property type="match status" value="1"/>
</dbReference>
<dbReference type="Gene3D" id="3.30.450.20">
    <property type="entry name" value="PAS domain"/>
    <property type="match status" value="1"/>
</dbReference>
<accession>A0A5B8LJ76</accession>
<dbReference type="EMBL" id="CP042306">
    <property type="protein sequence ID" value="QDZ08006.1"/>
    <property type="molecule type" value="Genomic_DNA"/>
</dbReference>
<keyword evidence="6" id="KW-1185">Reference proteome</keyword>
<dbReference type="SMART" id="SM00091">
    <property type="entry name" value="PAS"/>
    <property type="match status" value="1"/>
</dbReference>
<keyword evidence="3" id="KW-0804">Transcription</keyword>
<dbReference type="GO" id="GO:0043565">
    <property type="term" value="F:sequence-specific DNA binding"/>
    <property type="evidence" value="ECO:0007669"/>
    <property type="project" value="InterPro"/>
</dbReference>
<dbReference type="SMART" id="SM00342">
    <property type="entry name" value="HTH_ARAC"/>
    <property type="match status" value="1"/>
</dbReference>
<dbReference type="PANTHER" id="PTHR46796">
    <property type="entry name" value="HTH-TYPE TRANSCRIPTIONAL ACTIVATOR RHAS-RELATED"/>
    <property type="match status" value="1"/>
</dbReference>
<dbReference type="Pfam" id="PF12833">
    <property type="entry name" value="HTH_18"/>
    <property type="match status" value="1"/>
</dbReference>
<keyword evidence="2" id="KW-0238">DNA-binding</keyword>
<evidence type="ECO:0000256" key="1">
    <source>
        <dbReference type="ARBA" id="ARBA00023015"/>
    </source>
</evidence>
<dbReference type="KEGG" id="spai:FPZ24_11375"/>
<dbReference type="GO" id="GO:0003700">
    <property type="term" value="F:DNA-binding transcription factor activity"/>
    <property type="evidence" value="ECO:0007669"/>
    <property type="project" value="InterPro"/>
</dbReference>
<dbReference type="InterPro" id="IPR013656">
    <property type="entry name" value="PAS_4"/>
</dbReference>
<dbReference type="InterPro" id="IPR018060">
    <property type="entry name" value="HTH_AraC"/>
</dbReference>
<gene>
    <name evidence="5" type="ORF">FPZ24_11375</name>
</gene>
<proteinExistence type="predicted"/>
<name>A0A5B8LJ76_9SPHN</name>
<feature type="domain" description="HTH araC/xylS-type" evidence="4">
    <location>
        <begin position="137"/>
        <end position="234"/>
    </location>
</feature>
<protein>
    <submittedName>
        <fullName evidence="5">AraC family transcriptional regulator</fullName>
    </submittedName>
</protein>
<evidence type="ECO:0000313" key="6">
    <source>
        <dbReference type="Proteomes" id="UP000315673"/>
    </source>
</evidence>
<dbReference type="InterPro" id="IPR018062">
    <property type="entry name" value="HTH_AraC-typ_CS"/>
</dbReference>
<dbReference type="PROSITE" id="PS01124">
    <property type="entry name" value="HTH_ARAC_FAMILY_2"/>
    <property type="match status" value="1"/>
</dbReference>
<evidence type="ECO:0000256" key="2">
    <source>
        <dbReference type="ARBA" id="ARBA00023125"/>
    </source>
</evidence>
<dbReference type="InterPro" id="IPR020449">
    <property type="entry name" value="Tscrpt_reg_AraC-type_HTH"/>
</dbReference>
<dbReference type="Gene3D" id="1.10.10.60">
    <property type="entry name" value="Homeodomain-like"/>
    <property type="match status" value="2"/>
</dbReference>